<accession>A0A8X6PUA3</accession>
<name>A0A8X6PUA3_NEPPI</name>
<gene>
    <name evidence="1" type="ORF">NPIL_107521</name>
</gene>
<evidence type="ECO:0000313" key="2">
    <source>
        <dbReference type="Proteomes" id="UP000887013"/>
    </source>
</evidence>
<dbReference type="Proteomes" id="UP000887013">
    <property type="component" value="Unassembled WGS sequence"/>
</dbReference>
<protein>
    <submittedName>
        <fullName evidence="1">Uncharacterized protein</fullName>
    </submittedName>
</protein>
<reference evidence="1" key="1">
    <citation type="submission" date="2020-08" db="EMBL/GenBank/DDBJ databases">
        <title>Multicomponent nature underlies the extraordinary mechanical properties of spider dragline silk.</title>
        <authorList>
            <person name="Kono N."/>
            <person name="Nakamura H."/>
            <person name="Mori M."/>
            <person name="Yoshida Y."/>
            <person name="Ohtoshi R."/>
            <person name="Malay A.D."/>
            <person name="Moran D.A.P."/>
            <person name="Tomita M."/>
            <person name="Numata K."/>
            <person name="Arakawa K."/>
        </authorList>
    </citation>
    <scope>NUCLEOTIDE SEQUENCE</scope>
</reference>
<organism evidence="1 2">
    <name type="scientific">Nephila pilipes</name>
    <name type="common">Giant wood spider</name>
    <name type="synonym">Nephila maculata</name>
    <dbReference type="NCBI Taxonomy" id="299642"/>
    <lineage>
        <taxon>Eukaryota</taxon>
        <taxon>Metazoa</taxon>
        <taxon>Ecdysozoa</taxon>
        <taxon>Arthropoda</taxon>
        <taxon>Chelicerata</taxon>
        <taxon>Arachnida</taxon>
        <taxon>Araneae</taxon>
        <taxon>Araneomorphae</taxon>
        <taxon>Entelegynae</taxon>
        <taxon>Araneoidea</taxon>
        <taxon>Nephilidae</taxon>
        <taxon>Nephila</taxon>
    </lineage>
</organism>
<keyword evidence="2" id="KW-1185">Reference proteome</keyword>
<proteinExistence type="predicted"/>
<comment type="caution">
    <text evidence="1">The sequence shown here is derived from an EMBL/GenBank/DDBJ whole genome shotgun (WGS) entry which is preliminary data.</text>
</comment>
<dbReference type="AlphaFoldDB" id="A0A8X6PUA3"/>
<dbReference type="EMBL" id="BMAW01073070">
    <property type="protein sequence ID" value="GFT86148.1"/>
    <property type="molecule type" value="Genomic_DNA"/>
</dbReference>
<evidence type="ECO:0000313" key="1">
    <source>
        <dbReference type="EMBL" id="GFT86148.1"/>
    </source>
</evidence>
<sequence>MLRRLYKLRKVGLKGILGRRGLSVLLPENEYGQRRMSEADSGQQSFSDSSKFAILSSKCFQGIALRIMAHNGFENMAYRLYMTSKKHKDAESHFRNPLENTTPLKK</sequence>